<sequence length="145" mass="15568">MGTWRIGAGLATGTAGLLLAGCGVGASDTDNELDRADLKDALPCTATVLDIKEVHVMDRSRSYDLRYRVSVKGRPAYEDTQQNTELSTIQVAQIVAVTKIYPCRVSRTDPHKVTVNWDAPVKAGRTEGTSADSPSPRPGRPRSGD</sequence>
<proteinExistence type="predicted"/>
<feature type="region of interest" description="Disordered" evidence="1">
    <location>
        <begin position="116"/>
        <end position="145"/>
    </location>
</feature>
<dbReference type="RefSeq" id="WP_345440016.1">
    <property type="nucleotide sequence ID" value="NZ_BAABHK010000019.1"/>
</dbReference>
<keyword evidence="3" id="KW-1185">Reference proteome</keyword>
<organism evidence="2 3">
    <name type="scientific">Actinoallomurus vinaceus</name>
    <dbReference type="NCBI Taxonomy" id="1080074"/>
    <lineage>
        <taxon>Bacteria</taxon>
        <taxon>Bacillati</taxon>
        <taxon>Actinomycetota</taxon>
        <taxon>Actinomycetes</taxon>
        <taxon>Streptosporangiales</taxon>
        <taxon>Thermomonosporaceae</taxon>
        <taxon>Actinoallomurus</taxon>
    </lineage>
</organism>
<name>A0ABP8USJ9_9ACTN</name>
<accession>A0ABP8USJ9</accession>
<evidence type="ECO:0000313" key="3">
    <source>
        <dbReference type="Proteomes" id="UP001501442"/>
    </source>
</evidence>
<protein>
    <recommendedName>
        <fullName evidence="4">Lipoprotein</fullName>
    </recommendedName>
</protein>
<evidence type="ECO:0000313" key="2">
    <source>
        <dbReference type="EMBL" id="GAA4637045.1"/>
    </source>
</evidence>
<evidence type="ECO:0008006" key="4">
    <source>
        <dbReference type="Google" id="ProtNLM"/>
    </source>
</evidence>
<reference evidence="3" key="1">
    <citation type="journal article" date="2019" name="Int. J. Syst. Evol. Microbiol.">
        <title>The Global Catalogue of Microorganisms (GCM) 10K type strain sequencing project: providing services to taxonomists for standard genome sequencing and annotation.</title>
        <authorList>
            <consortium name="The Broad Institute Genomics Platform"/>
            <consortium name="The Broad Institute Genome Sequencing Center for Infectious Disease"/>
            <person name="Wu L."/>
            <person name="Ma J."/>
        </authorList>
    </citation>
    <scope>NUCLEOTIDE SEQUENCE [LARGE SCALE GENOMIC DNA]</scope>
    <source>
        <strain evidence="3">JCM 17939</strain>
    </source>
</reference>
<evidence type="ECO:0000256" key="1">
    <source>
        <dbReference type="SAM" id="MobiDB-lite"/>
    </source>
</evidence>
<dbReference type="Proteomes" id="UP001501442">
    <property type="component" value="Unassembled WGS sequence"/>
</dbReference>
<dbReference type="EMBL" id="BAABHK010000019">
    <property type="protein sequence ID" value="GAA4637045.1"/>
    <property type="molecule type" value="Genomic_DNA"/>
</dbReference>
<dbReference type="PROSITE" id="PS51257">
    <property type="entry name" value="PROKAR_LIPOPROTEIN"/>
    <property type="match status" value="1"/>
</dbReference>
<gene>
    <name evidence="2" type="ORF">GCM10023196_089280</name>
</gene>
<comment type="caution">
    <text evidence="2">The sequence shown here is derived from an EMBL/GenBank/DDBJ whole genome shotgun (WGS) entry which is preliminary data.</text>
</comment>